<dbReference type="PANTHER" id="PTHR17985">
    <property type="entry name" value="SER/THR-RICH PROTEIN T10 IN DGCR REGION"/>
    <property type="match status" value="1"/>
</dbReference>
<dbReference type="PANTHER" id="PTHR17985:SF8">
    <property type="entry name" value="TRANSPORT AND GOLGI ORGANIZATION PROTEIN 2 HOMOLOG"/>
    <property type="match status" value="1"/>
</dbReference>
<evidence type="ECO:0000313" key="2">
    <source>
        <dbReference type="Proteomes" id="UP001595710"/>
    </source>
</evidence>
<sequence>MCLAVFSWQPQSQYPLTVVANRDEFRARPTQAMHWWSNEILAGKDLQAGGTWLGLNRQNKFALLTNIRPGYIGMKRELSRGELVTKFLSSECSIETFHESITPKINDYAGFNLLLCDGKRLFWFSSTNPSGRFLNPGIYGLSNDALDTPWPKLNEAKQQLHDQLPKVQNTLTAHSVLCSTEPAPKEQLPNTGVPIEWEAKLSSQCILGEEYGTRCRSHIVQDATGLTRVCEQQIDLNGNITHTNQWAF</sequence>
<reference evidence="2" key="1">
    <citation type="journal article" date="2019" name="Int. J. Syst. Evol. Microbiol.">
        <title>The Global Catalogue of Microorganisms (GCM) 10K type strain sequencing project: providing services to taxonomists for standard genome sequencing and annotation.</title>
        <authorList>
            <consortium name="The Broad Institute Genomics Platform"/>
            <consortium name="The Broad Institute Genome Sequencing Center for Infectious Disease"/>
            <person name="Wu L."/>
            <person name="Ma J."/>
        </authorList>
    </citation>
    <scope>NUCLEOTIDE SEQUENCE [LARGE SCALE GENOMIC DNA]</scope>
    <source>
        <strain evidence="2">CECT 8288</strain>
    </source>
</reference>
<dbReference type="RefSeq" id="WP_290282467.1">
    <property type="nucleotide sequence ID" value="NZ_JAUFQI010000001.1"/>
</dbReference>
<accession>A0ABV7WX24</accession>
<gene>
    <name evidence="1" type="ORF">ACFOND_14835</name>
</gene>
<dbReference type="Proteomes" id="UP001595710">
    <property type="component" value="Unassembled WGS sequence"/>
</dbReference>
<dbReference type="InterPro" id="IPR008551">
    <property type="entry name" value="TANGO2"/>
</dbReference>
<name>A0ABV7WX24_9GAMM</name>
<comment type="caution">
    <text evidence="1">The sequence shown here is derived from an EMBL/GenBank/DDBJ whole genome shotgun (WGS) entry which is preliminary data.</text>
</comment>
<keyword evidence="2" id="KW-1185">Reference proteome</keyword>
<dbReference type="Pfam" id="PF05742">
    <property type="entry name" value="TANGO2"/>
    <property type="match status" value="1"/>
</dbReference>
<organism evidence="1 2">
    <name type="scientific">Reinekea marina</name>
    <dbReference type="NCBI Taxonomy" id="1310421"/>
    <lineage>
        <taxon>Bacteria</taxon>
        <taxon>Pseudomonadati</taxon>
        <taxon>Pseudomonadota</taxon>
        <taxon>Gammaproteobacteria</taxon>
        <taxon>Oceanospirillales</taxon>
        <taxon>Saccharospirillaceae</taxon>
        <taxon>Reinekea</taxon>
    </lineage>
</organism>
<protein>
    <submittedName>
        <fullName evidence="1">NRDE family protein</fullName>
    </submittedName>
</protein>
<dbReference type="EMBL" id="JBHRYN010000060">
    <property type="protein sequence ID" value="MFC3702909.1"/>
    <property type="molecule type" value="Genomic_DNA"/>
</dbReference>
<evidence type="ECO:0000313" key="1">
    <source>
        <dbReference type="EMBL" id="MFC3702909.1"/>
    </source>
</evidence>
<proteinExistence type="predicted"/>